<reference evidence="1" key="1">
    <citation type="submission" date="2021-06" db="EMBL/GenBank/DDBJ databases">
        <authorList>
            <person name="Kallberg Y."/>
            <person name="Tangrot J."/>
            <person name="Rosling A."/>
        </authorList>
    </citation>
    <scope>NUCLEOTIDE SEQUENCE</scope>
    <source>
        <strain evidence="1">IA702</strain>
    </source>
</reference>
<gene>
    <name evidence="1" type="ORF">POCULU_LOCUS6367</name>
</gene>
<evidence type="ECO:0000313" key="2">
    <source>
        <dbReference type="Proteomes" id="UP000789572"/>
    </source>
</evidence>
<sequence length="49" mass="5490">MTTPVCKNIPLENLFSSKTPACSYKTSASLLRANCRKYIQLDKKIKLGD</sequence>
<proteinExistence type="predicted"/>
<accession>A0A9N9BRP1</accession>
<dbReference type="Proteomes" id="UP000789572">
    <property type="component" value="Unassembled WGS sequence"/>
</dbReference>
<keyword evidence="2" id="KW-1185">Reference proteome</keyword>
<evidence type="ECO:0000313" key="1">
    <source>
        <dbReference type="EMBL" id="CAG8578555.1"/>
    </source>
</evidence>
<dbReference type="AlphaFoldDB" id="A0A9N9BRP1"/>
<organism evidence="1 2">
    <name type="scientific">Paraglomus occultum</name>
    <dbReference type="NCBI Taxonomy" id="144539"/>
    <lineage>
        <taxon>Eukaryota</taxon>
        <taxon>Fungi</taxon>
        <taxon>Fungi incertae sedis</taxon>
        <taxon>Mucoromycota</taxon>
        <taxon>Glomeromycotina</taxon>
        <taxon>Glomeromycetes</taxon>
        <taxon>Paraglomerales</taxon>
        <taxon>Paraglomeraceae</taxon>
        <taxon>Paraglomus</taxon>
    </lineage>
</organism>
<name>A0A9N9BRP1_9GLOM</name>
<comment type="caution">
    <text evidence="1">The sequence shown here is derived from an EMBL/GenBank/DDBJ whole genome shotgun (WGS) entry which is preliminary data.</text>
</comment>
<protein>
    <submittedName>
        <fullName evidence="1">49_t:CDS:1</fullName>
    </submittedName>
</protein>
<dbReference type="EMBL" id="CAJVPJ010001154">
    <property type="protein sequence ID" value="CAG8578555.1"/>
    <property type="molecule type" value="Genomic_DNA"/>
</dbReference>
<feature type="non-terminal residue" evidence="1">
    <location>
        <position position="49"/>
    </location>
</feature>